<accession>A0A075V5T7</accession>
<evidence type="ECO:0000313" key="3">
    <source>
        <dbReference type="Proteomes" id="UP000028492"/>
    </source>
</evidence>
<protein>
    <recommendedName>
        <fullName evidence="1">N-acetyltransferase domain-containing protein</fullName>
    </recommendedName>
</protein>
<dbReference type="AlphaFoldDB" id="A0A075V5T7"/>
<name>A0A075V5T7_9PSEU</name>
<dbReference type="PANTHER" id="PTHR43610">
    <property type="entry name" value="BLL6696 PROTEIN"/>
    <property type="match status" value="1"/>
</dbReference>
<dbReference type="eggNOG" id="COG1670">
    <property type="taxonomic scope" value="Bacteria"/>
</dbReference>
<sequence length="210" mass="23509">MLRNWLSSEAIAGRTVEIVTDWTSHATLTGERVRLEPLTRDHTKGLFAAGSDPAIWTWLSLRQPTDLTEAEAMVEGILADTDRRAWAQIDARTGEVAGTTSFYAMNARHKIVSVGYTWIGSEWQRTGLNRESKLLLLRHAFDDLGANRVSWETDIRNLKSQKAIERLGAQREGVLRAHRVRPDGTIRDTVVYSLTGPEWPAVRTALSSSV</sequence>
<evidence type="ECO:0000259" key="1">
    <source>
        <dbReference type="PROSITE" id="PS51186"/>
    </source>
</evidence>
<gene>
    <name evidence="2" type="ORF">AJAP_39640</name>
</gene>
<dbReference type="HOGENOM" id="CLU_013985_1_0_11"/>
<dbReference type="PROSITE" id="PS51186">
    <property type="entry name" value="GNAT"/>
    <property type="match status" value="1"/>
</dbReference>
<keyword evidence="3" id="KW-1185">Reference proteome</keyword>
<dbReference type="InterPro" id="IPR000182">
    <property type="entry name" value="GNAT_dom"/>
</dbReference>
<dbReference type="PANTHER" id="PTHR43610:SF1">
    <property type="entry name" value="N-ACETYLTRANSFERASE DOMAIN-CONTAINING PROTEIN"/>
    <property type="match status" value="1"/>
</dbReference>
<organism evidence="2 3">
    <name type="scientific">Amycolatopsis japonica</name>
    <dbReference type="NCBI Taxonomy" id="208439"/>
    <lineage>
        <taxon>Bacteria</taxon>
        <taxon>Bacillati</taxon>
        <taxon>Actinomycetota</taxon>
        <taxon>Actinomycetes</taxon>
        <taxon>Pseudonocardiales</taxon>
        <taxon>Pseudonocardiaceae</taxon>
        <taxon>Amycolatopsis</taxon>
        <taxon>Amycolatopsis japonica group</taxon>
    </lineage>
</organism>
<dbReference type="Proteomes" id="UP000028492">
    <property type="component" value="Chromosome"/>
</dbReference>
<proteinExistence type="predicted"/>
<dbReference type="EMBL" id="CP008953">
    <property type="protein sequence ID" value="AIG80708.1"/>
    <property type="molecule type" value="Genomic_DNA"/>
</dbReference>
<reference evidence="2 3" key="1">
    <citation type="journal article" date="2014" name="J. Biotechnol.">
        <title>Complete genome sequence of the actinobacterium Amycolatopsis japonica MG417-CF17(T) (=DSM 44213T) producing (S,S)-N,N'-ethylenediaminedisuccinic acid.</title>
        <authorList>
            <person name="Stegmann E."/>
            <person name="Albersmeier A."/>
            <person name="Spohn M."/>
            <person name="Gert H."/>
            <person name="Weber T."/>
            <person name="Wohlleben W."/>
            <person name="Kalinowski J."/>
            <person name="Ruckert C."/>
        </authorList>
    </citation>
    <scope>NUCLEOTIDE SEQUENCE [LARGE SCALE GENOMIC DNA]</scope>
    <source>
        <strain evidence="3">MG417-CF17 (DSM 44213)</strain>
    </source>
</reference>
<dbReference type="Pfam" id="PF13302">
    <property type="entry name" value="Acetyltransf_3"/>
    <property type="match status" value="1"/>
</dbReference>
<evidence type="ECO:0000313" key="2">
    <source>
        <dbReference type="EMBL" id="AIG80708.1"/>
    </source>
</evidence>
<dbReference type="SUPFAM" id="SSF55729">
    <property type="entry name" value="Acyl-CoA N-acyltransferases (Nat)"/>
    <property type="match status" value="1"/>
</dbReference>
<dbReference type="Gene3D" id="3.40.630.30">
    <property type="match status" value="1"/>
</dbReference>
<feature type="domain" description="N-acetyltransferase" evidence="1">
    <location>
        <begin position="33"/>
        <end position="197"/>
    </location>
</feature>
<dbReference type="GO" id="GO:0016747">
    <property type="term" value="F:acyltransferase activity, transferring groups other than amino-acyl groups"/>
    <property type="evidence" value="ECO:0007669"/>
    <property type="project" value="InterPro"/>
</dbReference>
<dbReference type="STRING" id="208439.AJAP_39640"/>
<dbReference type="InterPro" id="IPR016181">
    <property type="entry name" value="Acyl_CoA_acyltransferase"/>
</dbReference>
<dbReference type="KEGG" id="aja:AJAP_39640"/>